<gene>
    <name evidence="2" type="ORF">ACFPM8_01905</name>
</gene>
<proteinExistence type="predicted"/>
<reference evidence="3" key="1">
    <citation type="journal article" date="2019" name="Int. J. Syst. Evol. Microbiol.">
        <title>The Global Catalogue of Microorganisms (GCM) 10K type strain sequencing project: providing services to taxonomists for standard genome sequencing and annotation.</title>
        <authorList>
            <consortium name="The Broad Institute Genomics Platform"/>
            <consortium name="The Broad Institute Genome Sequencing Center for Infectious Disease"/>
            <person name="Wu L."/>
            <person name="Ma J."/>
        </authorList>
    </citation>
    <scope>NUCLEOTIDE SEQUENCE [LARGE SCALE GENOMIC DNA]</scope>
    <source>
        <strain evidence="3">JCM 17066</strain>
    </source>
</reference>
<dbReference type="Proteomes" id="UP001596045">
    <property type="component" value="Unassembled WGS sequence"/>
</dbReference>
<keyword evidence="3" id="KW-1185">Reference proteome</keyword>
<accession>A0ABW0M6U7</accession>
<protein>
    <submittedName>
        <fullName evidence="2">DUF4019 domain-containing protein</fullName>
    </submittedName>
</protein>
<comment type="caution">
    <text evidence="2">The sequence shown here is derived from an EMBL/GenBank/DDBJ whole genome shotgun (WGS) entry which is preliminary data.</text>
</comment>
<dbReference type="InterPro" id="IPR025091">
    <property type="entry name" value="DUF4019"/>
</dbReference>
<sequence length="172" mass="18906">MKNLHQSVRFKALLGCGMRLSAKFGKTRNLAKLFFLLSLSMLLSAGAAAQPVSADAAIDVARQWLTLADADQAGPMWEQSAALMKEQSDRTAWVSYIGSMRSQLGRAPDARVWQAMEHQIDHPNLPRGEFVSVTFVSGYAKTPAWEKVALIWLNGRWVPVGYQYGPIAAAAK</sequence>
<dbReference type="Pfam" id="PF13211">
    <property type="entry name" value="DUF4019"/>
    <property type="match status" value="1"/>
</dbReference>
<keyword evidence="1" id="KW-0732">Signal</keyword>
<name>A0ABW0M6U7_9BURK</name>
<feature type="chain" id="PRO_5046674647" evidence="1">
    <location>
        <begin position="50"/>
        <end position="172"/>
    </location>
</feature>
<evidence type="ECO:0000313" key="2">
    <source>
        <dbReference type="EMBL" id="MFC5472703.1"/>
    </source>
</evidence>
<dbReference type="RefSeq" id="WP_378994388.1">
    <property type="nucleotide sequence ID" value="NZ_JBHSMT010000005.1"/>
</dbReference>
<organism evidence="2 3">
    <name type="scientific">Paraherbaspirillum soli</name>
    <dbReference type="NCBI Taxonomy" id="631222"/>
    <lineage>
        <taxon>Bacteria</taxon>
        <taxon>Pseudomonadati</taxon>
        <taxon>Pseudomonadota</taxon>
        <taxon>Betaproteobacteria</taxon>
        <taxon>Burkholderiales</taxon>
        <taxon>Oxalobacteraceae</taxon>
        <taxon>Paraherbaspirillum</taxon>
    </lineage>
</organism>
<evidence type="ECO:0000256" key="1">
    <source>
        <dbReference type="SAM" id="SignalP"/>
    </source>
</evidence>
<evidence type="ECO:0000313" key="3">
    <source>
        <dbReference type="Proteomes" id="UP001596045"/>
    </source>
</evidence>
<feature type="signal peptide" evidence="1">
    <location>
        <begin position="1"/>
        <end position="49"/>
    </location>
</feature>
<dbReference type="EMBL" id="JBHSMT010000005">
    <property type="protein sequence ID" value="MFC5472703.1"/>
    <property type="molecule type" value="Genomic_DNA"/>
</dbReference>